<comment type="caution">
    <text evidence="2">The sequence shown here is derived from an EMBL/GenBank/DDBJ whole genome shotgun (WGS) entry which is preliminary data.</text>
</comment>
<evidence type="ECO:0008006" key="4">
    <source>
        <dbReference type="Google" id="ProtNLM"/>
    </source>
</evidence>
<gene>
    <name evidence="2" type="ORF">JOC54_004129</name>
</gene>
<name>A0ABS2T0S1_9BACI</name>
<protein>
    <recommendedName>
        <fullName evidence="4">DUF4044 domain-containing protein</fullName>
    </recommendedName>
</protein>
<dbReference type="Proteomes" id="UP001179280">
    <property type="component" value="Unassembled WGS sequence"/>
</dbReference>
<keyword evidence="1" id="KW-0812">Transmembrane</keyword>
<feature type="transmembrane region" description="Helical" evidence="1">
    <location>
        <begin position="12"/>
        <end position="34"/>
    </location>
</feature>
<keyword evidence="1" id="KW-1133">Transmembrane helix</keyword>
<evidence type="ECO:0000313" key="3">
    <source>
        <dbReference type="Proteomes" id="UP001179280"/>
    </source>
</evidence>
<keyword evidence="1" id="KW-0472">Membrane</keyword>
<keyword evidence="3" id="KW-1185">Reference proteome</keyword>
<reference evidence="2" key="1">
    <citation type="submission" date="2021-01" db="EMBL/GenBank/DDBJ databases">
        <title>Genomic Encyclopedia of Type Strains, Phase IV (KMG-IV): sequencing the most valuable type-strain genomes for metagenomic binning, comparative biology and taxonomic classification.</title>
        <authorList>
            <person name="Goeker M."/>
        </authorList>
    </citation>
    <scope>NUCLEOTIDE SEQUENCE</scope>
    <source>
        <strain evidence="2">DSM 21943</strain>
    </source>
</reference>
<evidence type="ECO:0000313" key="2">
    <source>
        <dbReference type="EMBL" id="MBM7840836.1"/>
    </source>
</evidence>
<dbReference type="RefSeq" id="WP_275582734.1">
    <property type="nucleotide sequence ID" value="NZ_JAFBCV010000017.1"/>
</dbReference>
<sequence>MPLKKKPTKKQVKALYLFTMIIFFSALLVAVSFLSSMLMS</sequence>
<accession>A0ABS2T0S1</accession>
<evidence type="ECO:0000256" key="1">
    <source>
        <dbReference type="SAM" id="Phobius"/>
    </source>
</evidence>
<organism evidence="2 3">
    <name type="scientific">Shouchella xiaoxiensis</name>
    <dbReference type="NCBI Taxonomy" id="766895"/>
    <lineage>
        <taxon>Bacteria</taxon>
        <taxon>Bacillati</taxon>
        <taxon>Bacillota</taxon>
        <taxon>Bacilli</taxon>
        <taxon>Bacillales</taxon>
        <taxon>Bacillaceae</taxon>
        <taxon>Shouchella</taxon>
    </lineage>
</organism>
<dbReference type="EMBL" id="JAFBCV010000017">
    <property type="protein sequence ID" value="MBM7840836.1"/>
    <property type="molecule type" value="Genomic_DNA"/>
</dbReference>
<proteinExistence type="predicted"/>